<evidence type="ECO:0000256" key="3">
    <source>
        <dbReference type="ARBA" id="ARBA00023125"/>
    </source>
</evidence>
<protein>
    <submittedName>
        <fullName evidence="7">LysR family transcriptional regulator</fullName>
    </submittedName>
</protein>
<dbReference type="SUPFAM" id="SSF46785">
    <property type="entry name" value="Winged helix' DNA-binding domain"/>
    <property type="match status" value="1"/>
</dbReference>
<reference evidence="7 8" key="1">
    <citation type="submission" date="2018-09" db="EMBL/GenBank/DDBJ databases">
        <title>Genome comparison of Alicycliphilus sp. BQ1, a polyurethanolytic bacterium, with its closest phylogenetic relatives Alicycliphilus denitrificans BC and K601, unable to attack polyurethane.</title>
        <authorList>
            <person name="Loza-Tavera H."/>
            <person name="Lozano L."/>
            <person name="Cevallos M."/>
            <person name="Maya-Lucas O."/>
            <person name="Garcia-Mena J."/>
            <person name="Hernandez J."/>
        </authorList>
    </citation>
    <scope>NUCLEOTIDE SEQUENCE [LARGE SCALE GENOMIC DNA]</scope>
    <source>
        <strain evidence="7 8">BQ1</strain>
    </source>
</reference>
<evidence type="ECO:0000313" key="7">
    <source>
        <dbReference type="EMBL" id="RKJ94453.1"/>
    </source>
</evidence>
<keyword evidence="4" id="KW-0010">Activator</keyword>
<dbReference type="PANTHER" id="PTHR30293:SF0">
    <property type="entry name" value="NITROGEN ASSIMILATION REGULATORY PROTEIN NAC"/>
    <property type="match status" value="1"/>
</dbReference>
<dbReference type="PRINTS" id="PR00039">
    <property type="entry name" value="HTHLYSR"/>
</dbReference>
<dbReference type="SUPFAM" id="SSF53850">
    <property type="entry name" value="Periplasmic binding protein-like II"/>
    <property type="match status" value="1"/>
</dbReference>
<evidence type="ECO:0000256" key="2">
    <source>
        <dbReference type="ARBA" id="ARBA00023015"/>
    </source>
</evidence>
<keyword evidence="3" id="KW-0238">DNA-binding</keyword>
<dbReference type="InterPro" id="IPR000847">
    <property type="entry name" value="LysR_HTH_N"/>
</dbReference>
<dbReference type="InterPro" id="IPR036390">
    <property type="entry name" value="WH_DNA-bd_sf"/>
</dbReference>
<dbReference type="GO" id="GO:0003700">
    <property type="term" value="F:DNA-binding transcription factor activity"/>
    <property type="evidence" value="ECO:0007669"/>
    <property type="project" value="InterPro"/>
</dbReference>
<gene>
    <name evidence="7" type="ORF">CE154_019235</name>
</gene>
<dbReference type="Pfam" id="PF00126">
    <property type="entry name" value="HTH_1"/>
    <property type="match status" value="1"/>
</dbReference>
<dbReference type="RefSeq" id="WP_094437038.1">
    <property type="nucleotide sequence ID" value="NZ_NKDB02000005.1"/>
</dbReference>
<dbReference type="Proteomes" id="UP000216225">
    <property type="component" value="Unassembled WGS sequence"/>
</dbReference>
<evidence type="ECO:0000256" key="5">
    <source>
        <dbReference type="ARBA" id="ARBA00023163"/>
    </source>
</evidence>
<dbReference type="Pfam" id="PF03466">
    <property type="entry name" value="LysR_substrate"/>
    <property type="match status" value="1"/>
</dbReference>
<dbReference type="PROSITE" id="PS50931">
    <property type="entry name" value="HTH_LYSR"/>
    <property type="match status" value="1"/>
</dbReference>
<sequence>MRLDLRALRSFVTVASAGSISSAAQSLHIAQPALSVQIKQLEEQLGAALFDRHPRGVALTAVGERLLGHAVEILRRVDVAYDDVRQAVDQPGGQVAIALPQSVAKFVTVPLVQAVVRQWPRIHLQMVEMSSGYIPQQLLHGLVDIGMTFGTEDDARMRFMHVLQEELAFVTTAQQLARYRGGPDGDATHMALHDAARFPMVLPTTTQSLRRVLDAYMAKAGVAPRIVVEVNTIHEILALVAAGIGSTILSFAAVHDMLAARQLLALPVGRPAMSRSIYACRSATLPMSIAATKVHEQLLATIVSLSSSQRWPRSTVIAALPQGDGRVVPSG</sequence>
<dbReference type="AlphaFoldDB" id="A0A3R7IRD0"/>
<dbReference type="Gene3D" id="3.40.190.290">
    <property type="match status" value="1"/>
</dbReference>
<proteinExistence type="inferred from homology"/>
<comment type="similarity">
    <text evidence="1">Belongs to the LysR transcriptional regulatory family.</text>
</comment>
<dbReference type="FunFam" id="1.10.10.10:FF:000001">
    <property type="entry name" value="LysR family transcriptional regulator"/>
    <property type="match status" value="1"/>
</dbReference>
<dbReference type="Gene3D" id="1.10.10.10">
    <property type="entry name" value="Winged helix-like DNA-binding domain superfamily/Winged helix DNA-binding domain"/>
    <property type="match status" value="1"/>
</dbReference>
<comment type="caution">
    <text evidence="7">The sequence shown here is derived from an EMBL/GenBank/DDBJ whole genome shotgun (WGS) entry which is preliminary data.</text>
</comment>
<name>A0A3R7IRD0_9BURK</name>
<evidence type="ECO:0000313" key="8">
    <source>
        <dbReference type="Proteomes" id="UP000216225"/>
    </source>
</evidence>
<dbReference type="GO" id="GO:2000142">
    <property type="term" value="P:regulation of DNA-templated transcription initiation"/>
    <property type="evidence" value="ECO:0007669"/>
    <property type="project" value="TreeGrafter"/>
</dbReference>
<accession>A0A3R7IRD0</accession>
<dbReference type="EMBL" id="NKDB02000005">
    <property type="protein sequence ID" value="RKJ94453.1"/>
    <property type="molecule type" value="Genomic_DNA"/>
</dbReference>
<dbReference type="InterPro" id="IPR036388">
    <property type="entry name" value="WH-like_DNA-bd_sf"/>
</dbReference>
<evidence type="ECO:0000259" key="6">
    <source>
        <dbReference type="PROSITE" id="PS50931"/>
    </source>
</evidence>
<dbReference type="InterPro" id="IPR005119">
    <property type="entry name" value="LysR_subst-bd"/>
</dbReference>
<organism evidence="7 8">
    <name type="scientific">Alicycliphilus denitrificans</name>
    <dbReference type="NCBI Taxonomy" id="179636"/>
    <lineage>
        <taxon>Bacteria</taxon>
        <taxon>Pseudomonadati</taxon>
        <taxon>Pseudomonadota</taxon>
        <taxon>Betaproteobacteria</taxon>
        <taxon>Burkholderiales</taxon>
        <taxon>Comamonadaceae</taxon>
        <taxon>Alicycliphilus</taxon>
    </lineage>
</organism>
<dbReference type="GO" id="GO:0003677">
    <property type="term" value="F:DNA binding"/>
    <property type="evidence" value="ECO:0007669"/>
    <property type="project" value="UniProtKB-KW"/>
</dbReference>
<feature type="domain" description="HTH lysR-type" evidence="6">
    <location>
        <begin position="3"/>
        <end position="60"/>
    </location>
</feature>
<keyword evidence="5" id="KW-0804">Transcription</keyword>
<evidence type="ECO:0000256" key="4">
    <source>
        <dbReference type="ARBA" id="ARBA00023159"/>
    </source>
</evidence>
<evidence type="ECO:0000256" key="1">
    <source>
        <dbReference type="ARBA" id="ARBA00009437"/>
    </source>
</evidence>
<dbReference type="PANTHER" id="PTHR30293">
    <property type="entry name" value="TRANSCRIPTIONAL REGULATORY PROTEIN NAC-RELATED"/>
    <property type="match status" value="1"/>
</dbReference>
<keyword evidence="2" id="KW-0805">Transcription regulation</keyword>